<dbReference type="InterPro" id="IPR012338">
    <property type="entry name" value="Beta-lactam/transpept-like"/>
</dbReference>
<reference evidence="2 3" key="1">
    <citation type="submission" date="2020-11" db="EMBL/GenBank/DDBJ databases">
        <title>A novel isolate from a Black sea contaminated sediment with potential to produce alkanes: Plantactinospora alkalitolerans sp. nov.</title>
        <authorList>
            <person name="Carro L."/>
            <person name="Veyisoglu A."/>
            <person name="Guven K."/>
            <person name="Schumann P."/>
            <person name="Klenk H.-P."/>
            <person name="Sahin N."/>
        </authorList>
    </citation>
    <scope>NUCLEOTIDE SEQUENCE [LARGE SCALE GENOMIC DNA]</scope>
    <source>
        <strain evidence="2 3">S1510</strain>
    </source>
</reference>
<evidence type="ECO:0000313" key="3">
    <source>
        <dbReference type="Proteomes" id="UP000638560"/>
    </source>
</evidence>
<keyword evidence="3" id="KW-1185">Reference proteome</keyword>
<proteinExistence type="predicted"/>
<organism evidence="2 3">
    <name type="scientific">Plantactinospora alkalitolerans</name>
    <dbReference type="NCBI Taxonomy" id="2789879"/>
    <lineage>
        <taxon>Bacteria</taxon>
        <taxon>Bacillati</taxon>
        <taxon>Actinomycetota</taxon>
        <taxon>Actinomycetes</taxon>
        <taxon>Micromonosporales</taxon>
        <taxon>Micromonosporaceae</taxon>
        <taxon>Plantactinospora</taxon>
    </lineage>
</organism>
<dbReference type="PANTHER" id="PTHR46825">
    <property type="entry name" value="D-ALANYL-D-ALANINE-CARBOXYPEPTIDASE/ENDOPEPTIDASE AMPH"/>
    <property type="match status" value="1"/>
</dbReference>
<dbReference type="PANTHER" id="PTHR46825:SF9">
    <property type="entry name" value="BETA-LACTAMASE-RELATED DOMAIN-CONTAINING PROTEIN"/>
    <property type="match status" value="1"/>
</dbReference>
<dbReference type="SUPFAM" id="SSF56601">
    <property type="entry name" value="beta-lactamase/transpeptidase-like"/>
    <property type="match status" value="1"/>
</dbReference>
<feature type="domain" description="Beta-lactamase-related" evidence="1">
    <location>
        <begin position="56"/>
        <end position="348"/>
    </location>
</feature>
<dbReference type="Gene3D" id="3.40.710.10">
    <property type="entry name" value="DD-peptidase/beta-lactamase superfamily"/>
    <property type="match status" value="1"/>
</dbReference>
<dbReference type="InterPro" id="IPR050491">
    <property type="entry name" value="AmpC-like"/>
</dbReference>
<dbReference type="Pfam" id="PF00144">
    <property type="entry name" value="Beta-lactamase"/>
    <property type="match status" value="1"/>
</dbReference>
<evidence type="ECO:0000313" key="2">
    <source>
        <dbReference type="EMBL" id="MBF9130376.1"/>
    </source>
</evidence>
<name>A0ABS0GW13_9ACTN</name>
<comment type="caution">
    <text evidence="2">The sequence shown here is derived from an EMBL/GenBank/DDBJ whole genome shotgun (WGS) entry which is preliminary data.</text>
</comment>
<protein>
    <submittedName>
        <fullName evidence="2">Beta-lactamase family protein</fullName>
    </submittedName>
</protein>
<accession>A0ABS0GW13</accession>
<dbReference type="PROSITE" id="PS51257">
    <property type="entry name" value="PROKAR_LIPOPROTEIN"/>
    <property type="match status" value="1"/>
</dbReference>
<dbReference type="Proteomes" id="UP000638560">
    <property type="component" value="Unassembled WGS sequence"/>
</dbReference>
<dbReference type="EMBL" id="JADPUN010000153">
    <property type="protein sequence ID" value="MBF9130376.1"/>
    <property type="molecule type" value="Genomic_DNA"/>
</dbReference>
<gene>
    <name evidence="2" type="ORF">I0C86_15625</name>
</gene>
<dbReference type="InterPro" id="IPR001466">
    <property type="entry name" value="Beta-lactam-related"/>
</dbReference>
<sequence length="561" mass="58040">MKRQLTVLTAALILLSGCTEDDPEDATGATSAPASTSCPRELDTSLSAWAVAGFSGSIAVSTGGATDCLAAYGSADDRTPNSIDTTFSIGSITKAFTAATVYHLADDGKLKLDDMAGDLLPELKGPVRAATVHQLLLHTSGLKGTHGNDTQPMSEKEALKAIGKLELAAQPGKKYLYSNAGYTLLALIVERVSGSGYRDYLKSEILPLPDGRTAGGFWNGQPAAPGPRAVGYRDDGTADDAGEFSGPYWAVEGNGGLAMTTAELATWTHALFTGKIVSAASTRAIATPGRDIGEGRSEAPGWVAYDTSLYGEPLLATAGGGGDIGHNAVVVWLPRRQRVIAMASNKPKISAEELLQAVGPAMVAGKPLPVPRAQASKADLDAVVGTYQLGAGGSLTATVRDDRLAITAVGADAVAAIFPPPAGVPGSQLRAHEEMVGKLLAGETQEGRKERAAFEKQIGPMGKVTFLGSIAHGGEIRTYVSVLSSGKPVLGWFALNEEGGVEAAEVPTKEHPTLQFLPSGDNRYHPDDPTGVRPDVSVGFAKDRMTVNGPNGATTSAQRVG</sequence>
<evidence type="ECO:0000259" key="1">
    <source>
        <dbReference type="Pfam" id="PF00144"/>
    </source>
</evidence>